<reference evidence="2 3" key="1">
    <citation type="submission" date="2016-02" db="EMBL/GenBank/DDBJ databases">
        <title>Genome sequence of Marichromatium gracile YL-28, a purple sulfur bacterium.</title>
        <authorList>
            <person name="Zhao C."/>
            <person name="Hong X."/>
            <person name="Chen S."/>
            <person name="Yang S."/>
        </authorList>
    </citation>
    <scope>NUCLEOTIDE SEQUENCE [LARGE SCALE GENOMIC DNA]</scope>
    <source>
        <strain evidence="2 3">YL28</strain>
    </source>
</reference>
<dbReference type="EMBL" id="LSYU01000067">
    <property type="protein sequence ID" value="KXX64035.1"/>
    <property type="molecule type" value="Genomic_DNA"/>
</dbReference>
<evidence type="ECO:0000256" key="1">
    <source>
        <dbReference type="SAM" id="MobiDB-lite"/>
    </source>
</evidence>
<comment type="caution">
    <text evidence="2">The sequence shown here is derived from an EMBL/GenBank/DDBJ whole genome shotgun (WGS) entry which is preliminary data.</text>
</comment>
<organism evidence="2 3">
    <name type="scientific">Marichromatium gracile</name>
    <name type="common">Chromatium gracile</name>
    <dbReference type="NCBI Taxonomy" id="1048"/>
    <lineage>
        <taxon>Bacteria</taxon>
        <taxon>Pseudomonadati</taxon>
        <taxon>Pseudomonadota</taxon>
        <taxon>Gammaproteobacteria</taxon>
        <taxon>Chromatiales</taxon>
        <taxon>Chromatiaceae</taxon>
        <taxon>Marichromatium</taxon>
    </lineage>
</organism>
<dbReference type="Proteomes" id="UP000075766">
    <property type="component" value="Unassembled WGS sequence"/>
</dbReference>
<proteinExistence type="predicted"/>
<name>A0ABR5VE79_MARGR</name>
<accession>A0ABR5VE79</accession>
<protein>
    <recommendedName>
        <fullName evidence="4">Helix-turn-helix protein</fullName>
    </recommendedName>
</protein>
<dbReference type="RefSeq" id="WP_062276263.1">
    <property type="nucleotide sequence ID" value="NZ_LSYU01000067.1"/>
</dbReference>
<evidence type="ECO:0008006" key="4">
    <source>
        <dbReference type="Google" id="ProtNLM"/>
    </source>
</evidence>
<feature type="region of interest" description="Disordered" evidence="1">
    <location>
        <begin position="143"/>
        <end position="200"/>
    </location>
</feature>
<sequence length="299" mass="32660">MRDYGRIHTRFWEQPEITALSVEARLLAVYLLSSPHSNLLGCYRLPKGYVADDLRLDEAALERAFADLEGLGLVHRCAVTGWLLLPNHLKYNPIDNGNQAKAALKLIAKVPPTATLLAALRAAIRAHAGRYADTLLGAARLATETADGTGPDKGSAKGSAKGSPDPRANQEQEQQQDQQQEPERSRAARPNARGARLTLTRLPPAWRAFAEQTRPDLDPEHTWAQFRDYWVAKPGREGVKADWLATWRNWVRREAPPATARRGGSGTALAARNRAAVATWLGAAEPDGAVIDGACHHEG</sequence>
<keyword evidence="3" id="KW-1185">Reference proteome</keyword>
<evidence type="ECO:0000313" key="3">
    <source>
        <dbReference type="Proteomes" id="UP000075766"/>
    </source>
</evidence>
<evidence type="ECO:0000313" key="2">
    <source>
        <dbReference type="EMBL" id="KXX64035.1"/>
    </source>
</evidence>
<gene>
    <name evidence="2" type="ORF">AY586_15005</name>
</gene>